<evidence type="ECO:0000256" key="1">
    <source>
        <dbReference type="SAM" id="SignalP"/>
    </source>
</evidence>
<gene>
    <name evidence="2" type="ORF">KUTeg_023833</name>
</gene>
<dbReference type="Proteomes" id="UP001217089">
    <property type="component" value="Unassembled WGS sequence"/>
</dbReference>
<proteinExistence type="predicted"/>
<name>A0ABQ9E8Y4_TEGGR</name>
<evidence type="ECO:0000313" key="2">
    <source>
        <dbReference type="EMBL" id="KAJ8299773.1"/>
    </source>
</evidence>
<feature type="signal peptide" evidence="1">
    <location>
        <begin position="1"/>
        <end position="26"/>
    </location>
</feature>
<keyword evidence="1" id="KW-0732">Signal</keyword>
<protein>
    <submittedName>
        <fullName evidence="2">Uncharacterized protein</fullName>
    </submittedName>
</protein>
<comment type="caution">
    <text evidence="2">The sequence shown here is derived from an EMBL/GenBank/DDBJ whole genome shotgun (WGS) entry which is preliminary data.</text>
</comment>
<reference evidence="2 3" key="1">
    <citation type="submission" date="2022-12" db="EMBL/GenBank/DDBJ databases">
        <title>Chromosome-level genome of Tegillarca granosa.</title>
        <authorList>
            <person name="Kim J."/>
        </authorList>
    </citation>
    <scope>NUCLEOTIDE SEQUENCE [LARGE SCALE GENOMIC DNA]</scope>
    <source>
        <strain evidence="2">Teg-2019</strain>
        <tissue evidence="2">Adductor muscle</tissue>
    </source>
</reference>
<sequence length="92" mass="10555">MMNSSCYLLTFCVVVLLGLSQEGVSGCKNCTSEGIIFIQDKCKTEDSNLINEQKDFEVHNNKTKFCSALFEVFFCVGRNIPECVDRIYRPWR</sequence>
<organism evidence="2 3">
    <name type="scientific">Tegillarca granosa</name>
    <name type="common">Malaysian cockle</name>
    <name type="synonym">Anadara granosa</name>
    <dbReference type="NCBI Taxonomy" id="220873"/>
    <lineage>
        <taxon>Eukaryota</taxon>
        <taxon>Metazoa</taxon>
        <taxon>Spiralia</taxon>
        <taxon>Lophotrochozoa</taxon>
        <taxon>Mollusca</taxon>
        <taxon>Bivalvia</taxon>
        <taxon>Autobranchia</taxon>
        <taxon>Pteriomorphia</taxon>
        <taxon>Arcoida</taxon>
        <taxon>Arcoidea</taxon>
        <taxon>Arcidae</taxon>
        <taxon>Tegillarca</taxon>
    </lineage>
</organism>
<accession>A0ABQ9E8Y4</accession>
<feature type="chain" id="PRO_5045869413" evidence="1">
    <location>
        <begin position="27"/>
        <end position="92"/>
    </location>
</feature>
<dbReference type="EMBL" id="JARBDR010000921">
    <property type="protein sequence ID" value="KAJ8299773.1"/>
    <property type="molecule type" value="Genomic_DNA"/>
</dbReference>
<keyword evidence="3" id="KW-1185">Reference proteome</keyword>
<evidence type="ECO:0000313" key="3">
    <source>
        <dbReference type="Proteomes" id="UP001217089"/>
    </source>
</evidence>